<name>A0A7L6LG55_9ESCH</name>
<evidence type="ECO:0000259" key="1">
    <source>
        <dbReference type="PROSITE" id="PS51688"/>
    </source>
</evidence>
<accession>A0A7L6LG55</accession>
<dbReference type="Gene3D" id="2.160.20.10">
    <property type="entry name" value="Single-stranded right-handed beta-helix, Pectin lyase-like"/>
    <property type="match status" value="1"/>
</dbReference>
<dbReference type="EMBL" id="CP056165">
    <property type="protein sequence ID" value="QLX31238.1"/>
    <property type="molecule type" value="Genomic_DNA"/>
</dbReference>
<dbReference type="RefSeq" id="WP_181502948.1">
    <property type="nucleotide sequence ID" value="NZ_CP056165.1"/>
</dbReference>
<reference evidence="2 3" key="1">
    <citation type="submission" date="2020-06" db="EMBL/GenBank/DDBJ databases">
        <title>REHAB project genomes.</title>
        <authorList>
            <person name="Shaw L.P."/>
        </authorList>
    </citation>
    <scope>NUCLEOTIDE SEQUENCE [LARGE SCALE GENOMIC DNA]</scope>
    <source>
        <strain evidence="2 3">RHBSTW-00777</strain>
    </source>
</reference>
<dbReference type="InterPro" id="IPR036388">
    <property type="entry name" value="WH-like_DNA-bd_sf"/>
</dbReference>
<dbReference type="PROSITE" id="PS51688">
    <property type="entry name" value="ICA"/>
    <property type="match status" value="1"/>
</dbReference>
<evidence type="ECO:0000313" key="2">
    <source>
        <dbReference type="EMBL" id="QLX31238.1"/>
    </source>
</evidence>
<sequence length="991" mass="108047">MTVSTEVDHNEYTGNGVTTSFPYTFRVFKESDLVVQVVDLDENIAVLALDTDYTVTGAGGYNGGNVILSKALANGYQISISRELPVTQETDLRNQGKFFAEVHEDALDKLTMLIQQVRSWFSLALRKPSFVANYYDALNNYIRNLRDPSKPQDAATKNYVDNIVNVNINRTLRVPDNFIEPLPPVHLLEETVIGIVNGKPIGVPVPSGSAADVLLQLSSAGEGKGDALIGVRQPFAGAVTITQHENNALFLNVKQFGAIGDGKYHPLSERFSSISEAKSLYPFVDSLSQSIDWAAWQAALNTGKVIYGTDNAYVITDTLTPVSGGGIIGLGVGKWVSGYTATFAPDITTGTTFLMYGVGNKKYTVDCVSNMDVSGGVVSNPSSEDPYTTTAPASSYDLLDFTNGDANGATRATLKPFSAAILMPETGCVRLENFRIVPYFNGLDGYKDIANTGLGDEWDVGIWSRASFGNEYRNLQVVGYWRKTALLKTNIPVSGTLAAQGEDENYYHCRFQGFKGVSIRAHDVFRITAVTSSTIEIPWSSSHTFETSGVLRSGGRNFTYSGLSVSGDKLVFTGVSNASEATVGSTIRRNDIDNFGMAGTQFFDCYITSLYHHTHLLATSQYLSQPFSRPSECMEVSGEPVRGVQVHAGTIQGWDDVLIHLHDCGNMNFYSTYFESQQAYVTINGGNAIGYGARMIASRQSTSSLPYAAGNTRVLRMVGCSEGNGVDWGPVFNNYTGGRYNSGDGVFNPRDAFIDHKSLPEQSGGESRLVSQKGNARVVCGVGKTVLLGPTSGDCNLQSNTGSLNIRSGIRVRIGHADGTDWWLADANKIAPVDDNVKAIGQPSNRCSVIYAGTGSINTSDETLKTRYDILNAERNAAIEIKSVIYKFKFNDSINHKGIESSRYHFGVGAQTVGDILRKHGLNPEQYAFWCYDEWPDVWDEEVITEESTDPDTGEKIYSQYKTGDMILVKKAGGRYGIRYDELAMFILMSM</sequence>
<gene>
    <name evidence="2" type="ORF">HV276_16645</name>
</gene>
<dbReference type="InterPro" id="IPR012334">
    <property type="entry name" value="Pectin_lyas_fold"/>
</dbReference>
<protein>
    <recommendedName>
        <fullName evidence="1">Peptidase S74 domain-containing protein</fullName>
    </recommendedName>
</protein>
<dbReference type="AlphaFoldDB" id="A0A7L6LG55"/>
<proteinExistence type="predicted"/>
<dbReference type="Gene3D" id="1.10.10.10">
    <property type="entry name" value="Winged helix-like DNA-binding domain superfamily/Winged helix DNA-binding domain"/>
    <property type="match status" value="1"/>
</dbReference>
<dbReference type="CDD" id="cd10144">
    <property type="entry name" value="Peptidase_S74_CIMCD"/>
    <property type="match status" value="1"/>
</dbReference>
<dbReference type="Proteomes" id="UP000512146">
    <property type="component" value="Chromosome"/>
</dbReference>
<dbReference type="InterPro" id="IPR030392">
    <property type="entry name" value="S74_ICA"/>
</dbReference>
<feature type="domain" description="Peptidase S74" evidence="1">
    <location>
        <begin position="860"/>
        <end position="991"/>
    </location>
</feature>
<evidence type="ECO:0000313" key="3">
    <source>
        <dbReference type="Proteomes" id="UP000512146"/>
    </source>
</evidence>
<organism evidence="2 3">
    <name type="scientific">Escherichia marmotae</name>
    <dbReference type="NCBI Taxonomy" id="1499973"/>
    <lineage>
        <taxon>Bacteria</taxon>
        <taxon>Pseudomonadati</taxon>
        <taxon>Pseudomonadota</taxon>
        <taxon>Gammaproteobacteria</taxon>
        <taxon>Enterobacterales</taxon>
        <taxon>Enterobacteriaceae</taxon>
        <taxon>Escherichia</taxon>
    </lineage>
</organism>